<organism evidence="2 3">
    <name type="scientific">Phaeovulum vinaykumarii</name>
    <dbReference type="NCBI Taxonomy" id="407234"/>
    <lineage>
        <taxon>Bacteria</taxon>
        <taxon>Pseudomonadati</taxon>
        <taxon>Pseudomonadota</taxon>
        <taxon>Alphaproteobacteria</taxon>
        <taxon>Rhodobacterales</taxon>
        <taxon>Paracoccaceae</taxon>
        <taxon>Phaeovulum</taxon>
    </lineage>
</organism>
<dbReference type="Gene3D" id="1.10.30.50">
    <property type="match status" value="1"/>
</dbReference>
<dbReference type="GO" id="GO:0003676">
    <property type="term" value="F:nucleic acid binding"/>
    <property type="evidence" value="ECO:0007669"/>
    <property type="project" value="InterPro"/>
</dbReference>
<reference evidence="3" key="1">
    <citation type="submission" date="2017-01" db="EMBL/GenBank/DDBJ databases">
        <authorList>
            <person name="Varghese N."/>
            <person name="Submissions S."/>
        </authorList>
    </citation>
    <scope>NUCLEOTIDE SEQUENCE [LARGE SCALE GENOMIC DNA]</scope>
    <source>
        <strain evidence="3">DSM 18714</strain>
    </source>
</reference>
<evidence type="ECO:0000259" key="1">
    <source>
        <dbReference type="Pfam" id="PF01844"/>
    </source>
</evidence>
<keyword evidence="2" id="KW-0540">Nuclease</keyword>
<proteinExistence type="predicted"/>
<dbReference type="GO" id="GO:0008270">
    <property type="term" value="F:zinc ion binding"/>
    <property type="evidence" value="ECO:0007669"/>
    <property type="project" value="InterPro"/>
</dbReference>
<evidence type="ECO:0000313" key="3">
    <source>
        <dbReference type="Proteomes" id="UP000186098"/>
    </source>
</evidence>
<keyword evidence="2" id="KW-0378">Hydrolase</keyword>
<dbReference type="EMBL" id="FTOM01000007">
    <property type="protein sequence ID" value="SIS85610.1"/>
    <property type="molecule type" value="Genomic_DNA"/>
</dbReference>
<accession>A0A1N7MHT6</accession>
<dbReference type="CDD" id="cd00085">
    <property type="entry name" value="HNHc"/>
    <property type="match status" value="1"/>
</dbReference>
<sequence length="205" mass="23711">MSKMTRWTWSTPTGQRKLQSVADHVFWSYTLLSVTREIMVRMKAGQPNPFPNGRTKETNIRMSRYQRGLLNIRDLERDQALAEDGIRVCAHCGSHAPRYHRDHLIPRSRLGSVVLMGNVVRACPACNLSRGNRDLMIWHHDNETFPSLGILRRYLKICYFHARDQGRLDQPAAAAVTEGLPFDPRAFPRRFPPVNELVWDHAWPN</sequence>
<keyword evidence="2" id="KW-0255">Endonuclease</keyword>
<keyword evidence="3" id="KW-1185">Reference proteome</keyword>
<dbReference type="Proteomes" id="UP000186098">
    <property type="component" value="Unassembled WGS sequence"/>
</dbReference>
<dbReference type="GO" id="GO:0004519">
    <property type="term" value="F:endonuclease activity"/>
    <property type="evidence" value="ECO:0007669"/>
    <property type="project" value="UniProtKB-KW"/>
</dbReference>
<evidence type="ECO:0000313" key="2">
    <source>
        <dbReference type="EMBL" id="SIS85610.1"/>
    </source>
</evidence>
<dbReference type="AlphaFoldDB" id="A0A1N7MHT6"/>
<dbReference type="InterPro" id="IPR003615">
    <property type="entry name" value="HNH_nuc"/>
</dbReference>
<protein>
    <submittedName>
        <fullName evidence="2">5-methylcytosine-specific restriction endonuclease McrA</fullName>
    </submittedName>
</protein>
<name>A0A1N7MHT6_9RHOB</name>
<dbReference type="STRING" id="407234.SAMN05421795_107141"/>
<dbReference type="Pfam" id="PF01844">
    <property type="entry name" value="HNH"/>
    <property type="match status" value="1"/>
</dbReference>
<gene>
    <name evidence="2" type="ORF">SAMN05421795_107141</name>
</gene>
<feature type="domain" description="HNH" evidence="1">
    <location>
        <begin position="89"/>
        <end position="133"/>
    </location>
</feature>
<dbReference type="InterPro" id="IPR002711">
    <property type="entry name" value="HNH"/>
</dbReference>